<proteinExistence type="predicted"/>
<gene>
    <name evidence="2" type="ORF">MNBD_NITROSPIRAE03-1660</name>
</gene>
<feature type="transmembrane region" description="Helical" evidence="1">
    <location>
        <begin position="21"/>
        <end position="43"/>
    </location>
</feature>
<accession>A0A3B1CWM7</accession>
<dbReference type="AlphaFoldDB" id="A0A3B1CWM7"/>
<keyword evidence="1" id="KW-1133">Transmembrane helix</keyword>
<dbReference type="EMBL" id="UOGI01000292">
    <property type="protein sequence ID" value="VAX34309.1"/>
    <property type="molecule type" value="Genomic_DNA"/>
</dbReference>
<dbReference type="SUPFAM" id="SSF69318">
    <property type="entry name" value="Integrin alpha N-terminal domain"/>
    <property type="match status" value="1"/>
</dbReference>
<evidence type="ECO:0000313" key="2">
    <source>
        <dbReference type="EMBL" id="VAX34309.1"/>
    </source>
</evidence>
<dbReference type="InterPro" id="IPR028994">
    <property type="entry name" value="Integrin_alpha_N"/>
</dbReference>
<name>A0A3B1CWM7_9ZZZZ</name>
<sequence>MGKNISIDSLNVRINKLIIPAAGHAASIVCVFCCLFFVLAFPFDTYAEDSPLAPLIERTVSLVKPMSGDVVSVNDGVVRIGLGTRDGLSMGMRLKVLRRGEVFYHPVTQEPIGRAEKLVGTIEVLQVEGAVASCRIIEGEVKSGDIARISASKKRLLFYQEESVDYYLGDAYYNGLKATGRFEIVDAPVGQLDTERLRKVAASEKTDLVLILSSGETGGKINLKQTLLWPDGAILSEDSLYVPAAFFADLRFGSELLDDVQNAPLLSYDLPNGADIISAGDIDGNGRIDLVVSTGDGIYVYNYDVEMEVLYRLKMNPSGTVIRMEMFDIDADGRDEIFLSVLSSDHEKVTSYIYKLNGQKLETLWKTDGFIRVMDGKILYQKYSNSEGYSGPVILINHQDGFRMQGKYLGLKGFNIYNFVTLKDKEGRTVYLSMDDNNYLNLIDSNGVAVWRSVESMGGFVREYTTGPPLTDADGVIWHVNDRMVTRNNEAVVIKRNPLIERALGYKSSRLCSYRYTGTTVDESTLVDRISGKLLDFSIFDNKVAVLSKPLLGIKAGNILRGKNPMVTILQIYSIKER</sequence>
<reference evidence="2" key="1">
    <citation type="submission" date="2018-06" db="EMBL/GenBank/DDBJ databases">
        <authorList>
            <person name="Zhirakovskaya E."/>
        </authorList>
    </citation>
    <scope>NUCLEOTIDE SEQUENCE</scope>
</reference>
<evidence type="ECO:0000256" key="1">
    <source>
        <dbReference type="SAM" id="Phobius"/>
    </source>
</evidence>
<organism evidence="2">
    <name type="scientific">hydrothermal vent metagenome</name>
    <dbReference type="NCBI Taxonomy" id="652676"/>
    <lineage>
        <taxon>unclassified sequences</taxon>
        <taxon>metagenomes</taxon>
        <taxon>ecological metagenomes</taxon>
    </lineage>
</organism>
<keyword evidence="1" id="KW-0472">Membrane</keyword>
<protein>
    <recommendedName>
        <fullName evidence="3">VCBS repeat-containing protein</fullName>
    </recommendedName>
</protein>
<evidence type="ECO:0008006" key="3">
    <source>
        <dbReference type="Google" id="ProtNLM"/>
    </source>
</evidence>
<keyword evidence="1" id="KW-0812">Transmembrane</keyword>